<accession>A0A0C9MNT4</accession>
<evidence type="ECO:0000259" key="9">
    <source>
        <dbReference type="PROSITE" id="PS51278"/>
    </source>
</evidence>
<keyword evidence="6" id="KW-0061">Asparagine biosynthesis</keyword>
<dbReference type="PANTHER" id="PTHR43284:SF1">
    <property type="entry name" value="ASPARAGINE SYNTHETASE"/>
    <property type="match status" value="1"/>
</dbReference>
<feature type="binding site" evidence="7">
    <location>
        <position position="296"/>
    </location>
    <ligand>
        <name>ATP</name>
        <dbReference type="ChEBI" id="CHEBI:30616"/>
    </ligand>
</feature>
<evidence type="ECO:0000256" key="8">
    <source>
        <dbReference type="PIRSR" id="PIRSR001589-3"/>
    </source>
</evidence>
<dbReference type="AlphaFoldDB" id="A0A0C9MNT4"/>
<dbReference type="Gene3D" id="3.60.20.10">
    <property type="entry name" value="Glutamine Phosphoribosylpyrophosphate, subunit 1, domain 1"/>
    <property type="match status" value="1"/>
</dbReference>
<feature type="site" description="Important for beta-aspartyl-AMP intermediate formation" evidence="8">
    <location>
        <position position="373"/>
    </location>
</feature>
<evidence type="ECO:0000256" key="6">
    <source>
        <dbReference type="PIRSR" id="PIRSR001589-1"/>
    </source>
</evidence>
<dbReference type="PROSITE" id="PS51278">
    <property type="entry name" value="GATASE_TYPE_2"/>
    <property type="match status" value="1"/>
</dbReference>
<dbReference type="InterPro" id="IPR051786">
    <property type="entry name" value="ASN_synthetase/amidase"/>
</dbReference>
<dbReference type="PANTHER" id="PTHR43284">
    <property type="entry name" value="ASPARAGINE SYNTHETASE (GLUTAMINE-HYDROLYZING)"/>
    <property type="match status" value="1"/>
</dbReference>
<dbReference type="InterPro" id="IPR017932">
    <property type="entry name" value="GATase_2_dom"/>
</dbReference>
<evidence type="ECO:0000256" key="4">
    <source>
        <dbReference type="ARBA" id="ARBA00022962"/>
    </source>
</evidence>
<feature type="binding site" evidence="7">
    <location>
        <position position="103"/>
    </location>
    <ligand>
        <name>L-glutamine</name>
        <dbReference type="ChEBI" id="CHEBI:58359"/>
    </ligand>
</feature>
<keyword evidence="2 5" id="KW-0547">Nucleotide-binding</keyword>
<dbReference type="Pfam" id="PF00733">
    <property type="entry name" value="Asn_synthase"/>
    <property type="match status" value="1"/>
</dbReference>
<evidence type="ECO:0000256" key="7">
    <source>
        <dbReference type="PIRSR" id="PIRSR001589-2"/>
    </source>
</evidence>
<dbReference type="PIRSF" id="PIRSF001589">
    <property type="entry name" value="Asn_synthetase_glu-h"/>
    <property type="match status" value="1"/>
</dbReference>
<keyword evidence="3 5" id="KW-0067">ATP-binding</keyword>
<evidence type="ECO:0000256" key="2">
    <source>
        <dbReference type="ARBA" id="ARBA00022741"/>
    </source>
</evidence>
<dbReference type="InterPro" id="IPR033738">
    <property type="entry name" value="AsnB_N"/>
</dbReference>
<keyword evidence="4 6" id="KW-0315">Glutamine amidotransferase</keyword>
<dbReference type="GO" id="GO:0004066">
    <property type="term" value="F:asparagine synthase (glutamine-hydrolyzing) activity"/>
    <property type="evidence" value="ECO:0007669"/>
    <property type="project" value="InterPro"/>
</dbReference>
<dbReference type="InterPro" id="IPR001962">
    <property type="entry name" value="Asn_synthase"/>
</dbReference>
<feature type="active site" description="For GATase activity" evidence="6">
    <location>
        <position position="2"/>
    </location>
</feature>
<name>A0A0C9MNT4_9FUNG</name>
<dbReference type="Gene3D" id="3.40.50.620">
    <property type="entry name" value="HUPs"/>
    <property type="match status" value="2"/>
</dbReference>
<dbReference type="NCBIfam" id="TIGR01536">
    <property type="entry name" value="asn_synth_AEB"/>
    <property type="match status" value="1"/>
</dbReference>
<feature type="domain" description="Glutamine amidotransferase type-2" evidence="9">
    <location>
        <begin position="2"/>
        <end position="212"/>
    </location>
</feature>
<comment type="similarity">
    <text evidence="1">Belongs to the asparagine synthetase family.</text>
</comment>
<evidence type="ECO:0000256" key="1">
    <source>
        <dbReference type="ARBA" id="ARBA00005752"/>
    </source>
</evidence>
<gene>
    <name evidence="10" type="ORF">MAM1_0246c08661</name>
</gene>
<dbReference type="InterPro" id="IPR006426">
    <property type="entry name" value="Asn_synth_AEB"/>
</dbReference>
<evidence type="ECO:0000256" key="3">
    <source>
        <dbReference type="ARBA" id="ARBA00022840"/>
    </source>
</evidence>
<dbReference type="OrthoDB" id="409189at2759"/>
<dbReference type="GO" id="GO:0005829">
    <property type="term" value="C:cytosol"/>
    <property type="evidence" value="ECO:0007669"/>
    <property type="project" value="TreeGrafter"/>
</dbReference>
<dbReference type="GO" id="GO:0005524">
    <property type="term" value="F:ATP binding"/>
    <property type="evidence" value="ECO:0007669"/>
    <property type="project" value="UniProtKB-KW"/>
</dbReference>
<evidence type="ECO:0000256" key="5">
    <source>
        <dbReference type="PIRNR" id="PIRNR001589"/>
    </source>
</evidence>
<dbReference type="Pfam" id="PF13537">
    <property type="entry name" value="GATase_7"/>
    <property type="match status" value="1"/>
</dbReference>
<keyword evidence="11" id="KW-1185">Reference proteome</keyword>
<dbReference type="GO" id="GO:0006529">
    <property type="term" value="P:asparagine biosynthetic process"/>
    <property type="evidence" value="ECO:0007669"/>
    <property type="project" value="UniProtKB-KW"/>
</dbReference>
<dbReference type="CDD" id="cd00712">
    <property type="entry name" value="AsnB"/>
    <property type="match status" value="1"/>
</dbReference>
<evidence type="ECO:0000313" key="11">
    <source>
        <dbReference type="Proteomes" id="UP000053815"/>
    </source>
</evidence>
<dbReference type="SUPFAM" id="SSF56235">
    <property type="entry name" value="N-terminal nucleophile aminohydrolases (Ntn hydrolases)"/>
    <property type="match status" value="1"/>
</dbReference>
<reference evidence="10" key="1">
    <citation type="submission" date="2014-09" db="EMBL/GenBank/DDBJ databases">
        <title>Draft genome sequence of an oleaginous Mucoromycotina fungus Mucor ambiguus NBRC6742.</title>
        <authorList>
            <person name="Takeda I."/>
            <person name="Yamane N."/>
            <person name="Morita T."/>
            <person name="Tamano K."/>
            <person name="Machida M."/>
            <person name="Baker S."/>
            <person name="Koike H."/>
        </authorList>
    </citation>
    <scope>NUCLEOTIDE SEQUENCE</scope>
    <source>
        <strain evidence="10">NBRC 6742</strain>
    </source>
</reference>
<dbReference type="Proteomes" id="UP000053815">
    <property type="component" value="Unassembled WGS sequence"/>
</dbReference>
<dbReference type="STRING" id="91626.A0A0C9MNT4"/>
<organism evidence="10">
    <name type="scientific">Mucor ambiguus</name>
    <dbReference type="NCBI Taxonomy" id="91626"/>
    <lineage>
        <taxon>Eukaryota</taxon>
        <taxon>Fungi</taxon>
        <taxon>Fungi incertae sedis</taxon>
        <taxon>Mucoromycota</taxon>
        <taxon>Mucoromycotina</taxon>
        <taxon>Mucoromycetes</taxon>
        <taxon>Mucorales</taxon>
        <taxon>Mucorineae</taxon>
        <taxon>Mucoraceae</taxon>
        <taxon>Mucor</taxon>
    </lineage>
</organism>
<dbReference type="InterPro" id="IPR029055">
    <property type="entry name" value="Ntn_hydrolases_N"/>
</dbReference>
<protein>
    <submittedName>
        <fullName evidence="10">Asparagine synthase</fullName>
    </submittedName>
</protein>
<proteinExistence type="inferred from homology"/>
<dbReference type="SUPFAM" id="SSF52402">
    <property type="entry name" value="Adenine nucleotide alpha hydrolases-like"/>
    <property type="match status" value="1"/>
</dbReference>
<dbReference type="CDD" id="cd01991">
    <property type="entry name" value="Asn_synthase_B_C"/>
    <property type="match status" value="1"/>
</dbReference>
<keyword evidence="6" id="KW-0028">Amino-acid biosynthesis</keyword>
<sequence>MCGFCSYFHFDAPNNEFPNLNLDTALQYIHHRGPDSRGKYVSPDGRCGLGHVRLSIIDLNGGQQPLSNVSGSVQCVVNGELYDFERIREELEAKGHVFSTKSDSEIALHLYEEYGMGFLEHLRGEFAINIFDVKKNRFIAARDRFGIKPLYYTVYNGTLLLGSEIKSFLPMGWKPEWDIDSIMHNGPLNDMRTCFKGVYKLPPAHYLIATSSGSMEIQPYWDADYPDKNVKETRTVEEMVQGVHDHLKEAIRTRLRADVPLGVYLSGGIDSSCIAGIASSILRENNPDAKLKAFCIGFDGSEVYDESAIAERTAEFCGADFEKLVLTEDDLLNNFEESVWHVEQPHNNLNAIGKFLLSEFVRDQGYKVVMTGEGSDEHFGGYAFFHADYLREADNASPDGFGTLPNDQREARLESFGGQKEFNKYGKGVFAGHKNADTTSRRLLNNINTHTMLGKILALEDKFYHDAALARVGIPDPALAMAESLSGMARYKANNKWHPLHTAMYVENHTFLPNHLCNSLGDRSEMAHSVEARTPFLDHHLCEYVNGLPPSLKIKCNDDGTLNEKWVLKEAVKPYITEEMYKRTKHPFLAPPSEGRNPVVVNLLDKLINKETLGTLGWVDIEKFLEGKAAYLETGDLFLFKDMMIMMSYVTLSQRFNVATWDNAKNNLADIVTC</sequence>
<dbReference type="InterPro" id="IPR014729">
    <property type="entry name" value="Rossmann-like_a/b/a_fold"/>
</dbReference>
<dbReference type="EMBL" id="DF836535">
    <property type="protein sequence ID" value="GAN09139.1"/>
    <property type="molecule type" value="Genomic_DNA"/>
</dbReference>
<evidence type="ECO:0000313" key="10">
    <source>
        <dbReference type="EMBL" id="GAN09139.1"/>
    </source>
</evidence>